<dbReference type="Proteomes" id="UP000006718">
    <property type="component" value="Chromosome 10"/>
</dbReference>
<dbReference type="GeneTree" id="ENSGT01150000286943"/>
<dbReference type="PRINTS" id="PR02045">
    <property type="entry name" value="F138DOMAIN"/>
</dbReference>
<reference evidence="3" key="1">
    <citation type="journal article" date="2007" name="Science">
        <title>Evolutionary and biomedical insights from the rhesus macaque genome.</title>
        <authorList>
            <person name="Gibbs R.A."/>
            <person name="Rogers J."/>
            <person name="Katze M.G."/>
            <person name="Bumgarner R."/>
            <person name="Weinstock G.M."/>
            <person name="Mardis E.R."/>
            <person name="Remington K.A."/>
            <person name="Strausberg R.L."/>
            <person name="Venter J.C."/>
            <person name="Wilson R.K."/>
            <person name="Batzer M.A."/>
            <person name="Bustamante C.D."/>
            <person name="Eichler E.E."/>
            <person name="Hahn M.W."/>
            <person name="Hardison R.C."/>
            <person name="Makova K.D."/>
            <person name="Miller W."/>
            <person name="Milosavljevic A."/>
            <person name="Palermo R.E."/>
            <person name="Siepel A."/>
            <person name="Sikela J.M."/>
            <person name="Attaway T."/>
            <person name="Bell S."/>
            <person name="Bernard K.E."/>
            <person name="Buhay C.J."/>
            <person name="Chandrabose M.N."/>
            <person name="Dao M."/>
            <person name="Davis C."/>
            <person name="Delehaunty K.D."/>
            <person name="Ding Y."/>
            <person name="Dinh H.H."/>
            <person name="Dugan-Rocha S."/>
            <person name="Fulton L.A."/>
            <person name="Gabisi R.A."/>
            <person name="Garner T.T."/>
            <person name="Godfrey J."/>
            <person name="Hawes A.C."/>
            <person name="Hernandez J."/>
            <person name="Hines S."/>
            <person name="Holder M."/>
            <person name="Hume J."/>
            <person name="Jhangiani S.N."/>
            <person name="Joshi V."/>
            <person name="Khan Z.M."/>
            <person name="Kirkness E.F."/>
            <person name="Cree A."/>
            <person name="Fowler R.G."/>
            <person name="Lee S."/>
            <person name="Lewis L.R."/>
            <person name="Li Z."/>
            <person name="Liu Y.-S."/>
            <person name="Moore S.M."/>
            <person name="Muzny D."/>
            <person name="Nazareth L.V."/>
            <person name="Ngo D.N."/>
            <person name="Okwuonu G.O."/>
            <person name="Pai G."/>
            <person name="Parker D."/>
            <person name="Paul H.A."/>
            <person name="Pfannkoch C."/>
            <person name="Pohl C.S."/>
            <person name="Rogers Y.-H.C."/>
            <person name="Ruiz S.J."/>
            <person name="Sabo A."/>
            <person name="Santibanez J."/>
            <person name="Schneider B.W."/>
            <person name="Smith S.M."/>
            <person name="Sodergren E."/>
            <person name="Svatek A.F."/>
            <person name="Utterback T.R."/>
            <person name="Vattathil S."/>
            <person name="Warren W."/>
            <person name="White C.S."/>
            <person name="Chinwalla A.T."/>
            <person name="Feng Y."/>
            <person name="Halpern A.L."/>
            <person name="Hillier L.W."/>
            <person name="Huang X."/>
            <person name="Minx P."/>
            <person name="Nelson J.O."/>
            <person name="Pepin K.H."/>
            <person name="Qin X."/>
            <person name="Sutton G.G."/>
            <person name="Venter E."/>
            <person name="Walenz B.P."/>
            <person name="Wallis J.W."/>
            <person name="Worley K.C."/>
            <person name="Yang S.-P."/>
            <person name="Jones S.M."/>
            <person name="Marra M.A."/>
            <person name="Rocchi M."/>
            <person name="Schein J.E."/>
            <person name="Baertsch R."/>
            <person name="Clarke L."/>
            <person name="Csuros M."/>
            <person name="Glasscock J."/>
            <person name="Harris R.A."/>
            <person name="Havlak P."/>
            <person name="Jackson A.R."/>
            <person name="Jiang H."/>
            <person name="Liu Y."/>
            <person name="Messina D.N."/>
            <person name="Shen Y."/>
            <person name="Song H.X.-Z."/>
            <person name="Wylie T."/>
            <person name="Zhang L."/>
            <person name="Birney E."/>
            <person name="Han K."/>
            <person name="Konkel M.K."/>
            <person name="Lee J."/>
            <person name="Smit A.F.A."/>
            <person name="Ullmer B."/>
            <person name="Wang H."/>
            <person name="Xing J."/>
            <person name="Burhans R."/>
            <person name="Cheng Z."/>
            <person name="Karro J.E."/>
            <person name="Ma J."/>
            <person name="Raney B."/>
            <person name="She X."/>
            <person name="Cox M.J."/>
            <person name="Demuth J.P."/>
            <person name="Dumas L.J."/>
            <person name="Han S.-G."/>
            <person name="Hopkins J."/>
            <person name="Karimpour-Fard A."/>
            <person name="Kim Y.H."/>
            <person name="Pollack J.R."/>
            <person name="Vinar T."/>
            <person name="Addo-Quaye C."/>
            <person name="Degenhardt J."/>
            <person name="Denby A."/>
            <person name="Hubisz M.J."/>
            <person name="Indap A."/>
            <person name="Kosiol C."/>
            <person name="Lahn B.T."/>
            <person name="Lawson H.A."/>
            <person name="Marklein A."/>
            <person name="Nielsen R."/>
            <person name="Vallender E.J."/>
            <person name="Clark A.G."/>
            <person name="Ferguson B."/>
            <person name="Hernandez R.D."/>
            <person name="Hirani K."/>
            <person name="Kehrer-Sawatzki H."/>
            <person name="Kolb J."/>
            <person name="Patil S."/>
            <person name="Pu L.-L."/>
            <person name="Ren Y."/>
            <person name="Smith D.G."/>
            <person name="Wheeler D.A."/>
            <person name="Schenck I."/>
            <person name="Ball E.V."/>
            <person name="Chen R."/>
            <person name="Cooper D.N."/>
            <person name="Giardine B."/>
            <person name="Hsu F."/>
            <person name="Kent W.J."/>
            <person name="Lesk A."/>
            <person name="Nelson D.L."/>
            <person name="O'brien W.E."/>
            <person name="Pruefer K."/>
            <person name="Stenson P.D."/>
            <person name="Wallace J.C."/>
            <person name="Ke H."/>
            <person name="Liu X.-M."/>
            <person name="Wang P."/>
            <person name="Xiang A.P."/>
            <person name="Yang F."/>
            <person name="Barber G.P."/>
            <person name="Haussler D."/>
            <person name="Karolchik D."/>
            <person name="Kern A.D."/>
            <person name="Kuhn R.M."/>
            <person name="Smith K.E."/>
            <person name="Zwieg A.S."/>
        </authorList>
    </citation>
    <scope>NUCLEOTIDE SEQUENCE [LARGE SCALE GENOMIC DNA]</scope>
    <source>
        <strain evidence="3">17573</strain>
    </source>
</reference>
<reference evidence="2" key="2">
    <citation type="submission" date="2019-01" db="EMBL/GenBank/DDBJ databases">
        <authorList>
            <person name="Graves T."/>
            <person name="Eichler E.E."/>
            <person name="Wilson R.K."/>
        </authorList>
    </citation>
    <scope>NUCLEOTIDE SEQUENCE [LARGE SCALE GENOMIC DNA]</scope>
    <source>
        <strain evidence="2">17573</strain>
    </source>
</reference>
<evidence type="ECO:0008006" key="4">
    <source>
        <dbReference type="Google" id="ProtNLM"/>
    </source>
</evidence>
<evidence type="ECO:0000256" key="1">
    <source>
        <dbReference type="SAM" id="SignalP"/>
    </source>
</evidence>
<reference evidence="2" key="4">
    <citation type="submission" date="2025-09" db="UniProtKB">
        <authorList>
            <consortium name="Ensembl"/>
        </authorList>
    </citation>
    <scope>IDENTIFICATION</scope>
    <source>
        <strain evidence="2">17573</strain>
    </source>
</reference>
<feature type="chain" id="PRO_5023905410" description="Secreted protein" evidence="1">
    <location>
        <begin position="20"/>
        <end position="115"/>
    </location>
</feature>
<accession>A0A5F8APZ3</accession>
<keyword evidence="3" id="KW-1185">Reference proteome</keyword>
<sequence length="115" mass="12495">MSHRARLSFLFFFLRQSFSLSPRLECSGTISAHCNLHLLGSSKSCASASRVAGITDVHHHARLFFVKTGFHHIGQAGLELLASSDPITLASQSAEITGVSHCAWPYFSFMPNCSG</sequence>
<dbReference type="PANTHER" id="PTHR12138:SF133">
    <property type="entry name" value="SECRETED PROTEIN"/>
    <property type="match status" value="1"/>
</dbReference>
<dbReference type="AlphaFoldDB" id="A0A5F8APZ3"/>
<organism evidence="2 3">
    <name type="scientific">Macaca mulatta</name>
    <name type="common">Rhesus macaque</name>
    <dbReference type="NCBI Taxonomy" id="9544"/>
    <lineage>
        <taxon>Eukaryota</taxon>
        <taxon>Metazoa</taxon>
        <taxon>Chordata</taxon>
        <taxon>Craniata</taxon>
        <taxon>Vertebrata</taxon>
        <taxon>Euteleostomi</taxon>
        <taxon>Mammalia</taxon>
        <taxon>Eutheria</taxon>
        <taxon>Euarchontoglires</taxon>
        <taxon>Primates</taxon>
        <taxon>Haplorrhini</taxon>
        <taxon>Catarrhini</taxon>
        <taxon>Cercopithecidae</taxon>
        <taxon>Cercopithecinae</taxon>
        <taxon>Macaca</taxon>
    </lineage>
</organism>
<evidence type="ECO:0000313" key="3">
    <source>
        <dbReference type="Proteomes" id="UP000006718"/>
    </source>
</evidence>
<feature type="signal peptide" evidence="1">
    <location>
        <begin position="1"/>
        <end position="19"/>
    </location>
</feature>
<proteinExistence type="predicted"/>
<protein>
    <recommendedName>
        <fullName evidence="4">Secreted protein</fullName>
    </recommendedName>
</protein>
<name>A0A5F8APZ3_MACMU</name>
<dbReference type="PANTHER" id="PTHR12138">
    <property type="entry name" value="PRIMATE-EXPANDED PROTEIN FAMILY"/>
    <property type="match status" value="1"/>
</dbReference>
<reference evidence="2" key="3">
    <citation type="submission" date="2025-08" db="UniProtKB">
        <authorList>
            <consortium name="Ensembl"/>
        </authorList>
    </citation>
    <scope>IDENTIFICATION</scope>
    <source>
        <strain evidence="2">17573</strain>
    </source>
</reference>
<dbReference type="Ensembl" id="ENSMMUT00000095085.1">
    <property type="protein sequence ID" value="ENSMMUP00000079149.1"/>
    <property type="gene ID" value="ENSMMUG00000062795.1"/>
</dbReference>
<dbReference type="InParanoid" id="A0A5F8APZ3"/>
<dbReference type="VEuPathDB" id="HostDB:ENSMMUG00000062795"/>
<evidence type="ECO:0000313" key="2">
    <source>
        <dbReference type="Ensembl" id="ENSMMUP00000079149.1"/>
    </source>
</evidence>
<keyword evidence="1" id="KW-0732">Signal</keyword>